<dbReference type="RefSeq" id="WP_341400100.1">
    <property type="nucleotide sequence ID" value="NZ_JBBUTI010000011.1"/>
</dbReference>
<reference evidence="5 6" key="1">
    <citation type="submission" date="2024-04" db="EMBL/GenBank/DDBJ databases">
        <title>Novel species of the genus Ideonella isolated from streams.</title>
        <authorList>
            <person name="Lu H."/>
        </authorList>
    </citation>
    <scope>NUCLEOTIDE SEQUENCE [LARGE SCALE GENOMIC DNA]</scope>
    <source>
        <strain evidence="5 6">LYT19W</strain>
    </source>
</reference>
<evidence type="ECO:0000259" key="4">
    <source>
        <dbReference type="PROSITE" id="PS51755"/>
    </source>
</evidence>
<accession>A0ABU9CA34</accession>
<protein>
    <submittedName>
        <fullName evidence="5">Winged helix-turn-helix domain-containing protein</fullName>
    </submittedName>
</protein>
<keyword evidence="6" id="KW-1185">Reference proteome</keyword>
<dbReference type="InterPro" id="IPR016032">
    <property type="entry name" value="Sig_transdc_resp-reg_C-effctor"/>
</dbReference>
<evidence type="ECO:0000313" key="6">
    <source>
        <dbReference type="Proteomes" id="UP001379945"/>
    </source>
</evidence>
<sequence length="185" mass="19440">MSTPISAPSGSSGASTHADQGGTGVWRFGDFELHVDDRRLLQAGQPVHLQARALDLLVALVERQGQLLRRSDILDTVWAGLVVEDNNINVQVNALRKVLGRSAIVTVPGYGYRLGAALLPVVVGAGTPMAAPTQLPSPSLAVPQALDEAGASPAPDGPKQRFISRLSQSADLLFGDWPQPAPPTE</sequence>
<feature type="domain" description="OmpR/PhoB-type" evidence="4">
    <location>
        <begin position="23"/>
        <end position="116"/>
    </location>
</feature>
<feature type="compositionally biased region" description="Low complexity" evidence="3">
    <location>
        <begin position="1"/>
        <end position="16"/>
    </location>
</feature>
<dbReference type="Proteomes" id="UP001379945">
    <property type="component" value="Unassembled WGS sequence"/>
</dbReference>
<dbReference type="Gene3D" id="1.10.10.10">
    <property type="entry name" value="Winged helix-like DNA-binding domain superfamily/Winged helix DNA-binding domain"/>
    <property type="match status" value="1"/>
</dbReference>
<dbReference type="Pfam" id="PF00486">
    <property type="entry name" value="Trans_reg_C"/>
    <property type="match status" value="1"/>
</dbReference>
<dbReference type="PROSITE" id="PS51755">
    <property type="entry name" value="OMPR_PHOB"/>
    <property type="match status" value="1"/>
</dbReference>
<dbReference type="SMART" id="SM00862">
    <property type="entry name" value="Trans_reg_C"/>
    <property type="match status" value="1"/>
</dbReference>
<proteinExistence type="predicted"/>
<dbReference type="EMBL" id="JBBUTI010000011">
    <property type="protein sequence ID" value="MEK8047791.1"/>
    <property type="molecule type" value="Genomic_DNA"/>
</dbReference>
<gene>
    <name evidence="5" type="ORF">AACH00_15625</name>
</gene>
<evidence type="ECO:0000313" key="5">
    <source>
        <dbReference type="EMBL" id="MEK8047791.1"/>
    </source>
</evidence>
<dbReference type="CDD" id="cd00383">
    <property type="entry name" value="trans_reg_C"/>
    <property type="match status" value="1"/>
</dbReference>
<feature type="DNA-binding region" description="OmpR/PhoB-type" evidence="2">
    <location>
        <begin position="23"/>
        <end position="116"/>
    </location>
</feature>
<evidence type="ECO:0000256" key="2">
    <source>
        <dbReference type="PROSITE-ProRule" id="PRU01091"/>
    </source>
</evidence>
<name>A0ABU9CA34_9BURK</name>
<comment type="caution">
    <text evidence="5">The sequence shown here is derived from an EMBL/GenBank/DDBJ whole genome shotgun (WGS) entry which is preliminary data.</text>
</comment>
<feature type="region of interest" description="Disordered" evidence="3">
    <location>
        <begin position="1"/>
        <end position="20"/>
    </location>
</feature>
<dbReference type="InterPro" id="IPR001867">
    <property type="entry name" value="OmpR/PhoB-type_DNA-bd"/>
</dbReference>
<dbReference type="SUPFAM" id="SSF46894">
    <property type="entry name" value="C-terminal effector domain of the bipartite response regulators"/>
    <property type="match status" value="1"/>
</dbReference>
<evidence type="ECO:0000256" key="3">
    <source>
        <dbReference type="SAM" id="MobiDB-lite"/>
    </source>
</evidence>
<organism evidence="5 6">
    <name type="scientific">Ideonella margarita</name>
    <dbReference type="NCBI Taxonomy" id="2984191"/>
    <lineage>
        <taxon>Bacteria</taxon>
        <taxon>Pseudomonadati</taxon>
        <taxon>Pseudomonadota</taxon>
        <taxon>Betaproteobacteria</taxon>
        <taxon>Burkholderiales</taxon>
        <taxon>Sphaerotilaceae</taxon>
        <taxon>Ideonella</taxon>
    </lineage>
</organism>
<dbReference type="InterPro" id="IPR036388">
    <property type="entry name" value="WH-like_DNA-bd_sf"/>
</dbReference>
<keyword evidence="1 2" id="KW-0238">DNA-binding</keyword>
<evidence type="ECO:0000256" key="1">
    <source>
        <dbReference type="ARBA" id="ARBA00023125"/>
    </source>
</evidence>